<evidence type="ECO:0000313" key="4">
    <source>
        <dbReference type="EMBL" id="RKE94395.1"/>
    </source>
</evidence>
<evidence type="ECO:0000256" key="1">
    <source>
        <dbReference type="ARBA" id="ARBA00022553"/>
    </source>
</evidence>
<proteinExistence type="predicted"/>
<organism evidence="4 5">
    <name type="scientific">Sulfitobacter guttiformis</name>
    <dbReference type="NCBI Taxonomy" id="74349"/>
    <lineage>
        <taxon>Bacteria</taxon>
        <taxon>Pseudomonadati</taxon>
        <taxon>Pseudomonadota</taxon>
        <taxon>Alphaproteobacteria</taxon>
        <taxon>Rhodobacterales</taxon>
        <taxon>Roseobacteraceae</taxon>
        <taxon>Sulfitobacter</taxon>
    </lineage>
</organism>
<dbReference type="OrthoDB" id="5292887at2"/>
<dbReference type="SMART" id="SM00448">
    <property type="entry name" value="REC"/>
    <property type="match status" value="1"/>
</dbReference>
<dbReference type="PROSITE" id="PS50110">
    <property type="entry name" value="RESPONSE_REGULATORY"/>
    <property type="match status" value="1"/>
</dbReference>
<keyword evidence="5" id="KW-1185">Reference proteome</keyword>
<dbReference type="Gene3D" id="3.40.50.2300">
    <property type="match status" value="1"/>
</dbReference>
<dbReference type="Proteomes" id="UP000284407">
    <property type="component" value="Unassembled WGS sequence"/>
</dbReference>
<dbReference type="EMBL" id="RAQK01000002">
    <property type="protein sequence ID" value="RKE94395.1"/>
    <property type="molecule type" value="Genomic_DNA"/>
</dbReference>
<evidence type="ECO:0000259" key="3">
    <source>
        <dbReference type="PROSITE" id="PS50110"/>
    </source>
</evidence>
<dbReference type="RefSeq" id="WP_025061571.1">
    <property type="nucleotide sequence ID" value="NZ_RAQK01000002.1"/>
</dbReference>
<dbReference type="InterPro" id="IPR011006">
    <property type="entry name" value="CheY-like_superfamily"/>
</dbReference>
<dbReference type="InterPro" id="IPR001789">
    <property type="entry name" value="Sig_transdc_resp-reg_receiver"/>
</dbReference>
<reference evidence="4 5" key="1">
    <citation type="submission" date="2018-09" db="EMBL/GenBank/DDBJ databases">
        <title>Genomic Encyclopedia of Archaeal and Bacterial Type Strains, Phase II (KMG-II): from individual species to whole genera.</title>
        <authorList>
            <person name="Goeker M."/>
        </authorList>
    </citation>
    <scope>NUCLEOTIDE SEQUENCE [LARGE SCALE GENOMIC DNA]</scope>
    <source>
        <strain evidence="4 5">DSM 11458</strain>
    </source>
</reference>
<dbReference type="Pfam" id="PF00072">
    <property type="entry name" value="Response_reg"/>
    <property type="match status" value="1"/>
</dbReference>
<comment type="caution">
    <text evidence="4">The sequence shown here is derived from an EMBL/GenBank/DDBJ whole genome shotgun (WGS) entry which is preliminary data.</text>
</comment>
<sequence length="138" mass="15439">MTFNSPVILHVDDEHVTLELIRLALEEMGGIQLIQCSSGRQAVELAKRHAPDLFLLDVMMPEIDGLETLQLLREIPEFEHTPVIFLTAKIMQEEQKTLLQSGARAIINKPFDAMTVASNVVSIWSAAFQDRIADLRSG</sequence>
<dbReference type="InterPro" id="IPR050595">
    <property type="entry name" value="Bact_response_regulator"/>
</dbReference>
<gene>
    <name evidence="4" type="ORF">C8N30_3520</name>
</gene>
<feature type="domain" description="Response regulatory" evidence="3">
    <location>
        <begin position="7"/>
        <end position="124"/>
    </location>
</feature>
<protein>
    <submittedName>
        <fullName evidence="4">Response regulator receiver domain-containing protein</fullName>
    </submittedName>
</protein>
<feature type="modified residue" description="4-aspartylphosphate" evidence="2">
    <location>
        <position position="57"/>
    </location>
</feature>
<dbReference type="PANTHER" id="PTHR44591">
    <property type="entry name" value="STRESS RESPONSE REGULATOR PROTEIN 1"/>
    <property type="match status" value="1"/>
</dbReference>
<dbReference type="STRING" id="1443111.Z949_952"/>
<evidence type="ECO:0000313" key="5">
    <source>
        <dbReference type="Proteomes" id="UP000284407"/>
    </source>
</evidence>
<accession>A0A420DJM2</accession>
<dbReference type="PANTHER" id="PTHR44591:SF3">
    <property type="entry name" value="RESPONSE REGULATORY DOMAIN-CONTAINING PROTEIN"/>
    <property type="match status" value="1"/>
</dbReference>
<dbReference type="GO" id="GO:0000160">
    <property type="term" value="P:phosphorelay signal transduction system"/>
    <property type="evidence" value="ECO:0007669"/>
    <property type="project" value="InterPro"/>
</dbReference>
<keyword evidence="1 2" id="KW-0597">Phosphoprotein</keyword>
<evidence type="ECO:0000256" key="2">
    <source>
        <dbReference type="PROSITE-ProRule" id="PRU00169"/>
    </source>
</evidence>
<dbReference type="AlphaFoldDB" id="A0A420DJM2"/>
<name>A0A420DJM2_9RHOB</name>
<dbReference type="SUPFAM" id="SSF52172">
    <property type="entry name" value="CheY-like"/>
    <property type="match status" value="1"/>
</dbReference>